<dbReference type="CDD" id="cd00254">
    <property type="entry name" value="LT-like"/>
    <property type="match status" value="1"/>
</dbReference>
<dbReference type="Proteomes" id="UP001595886">
    <property type="component" value="Unassembled WGS sequence"/>
</dbReference>
<feature type="signal peptide" evidence="2">
    <location>
        <begin position="1"/>
        <end position="26"/>
    </location>
</feature>
<dbReference type="InterPro" id="IPR023346">
    <property type="entry name" value="Lysozyme-like_dom_sf"/>
</dbReference>
<evidence type="ECO:0000256" key="1">
    <source>
        <dbReference type="ARBA" id="ARBA00007734"/>
    </source>
</evidence>
<protein>
    <submittedName>
        <fullName evidence="4">Lytic transglycosylase domain-containing protein</fullName>
    </submittedName>
</protein>
<reference evidence="5" key="1">
    <citation type="journal article" date="2019" name="Int. J. Syst. Evol. Microbiol.">
        <title>The Global Catalogue of Microorganisms (GCM) 10K type strain sequencing project: providing services to taxonomists for standard genome sequencing and annotation.</title>
        <authorList>
            <consortium name="The Broad Institute Genomics Platform"/>
            <consortium name="The Broad Institute Genome Sequencing Center for Infectious Disease"/>
            <person name="Wu L."/>
            <person name="Ma J."/>
        </authorList>
    </citation>
    <scope>NUCLEOTIDE SEQUENCE [LARGE SCALE GENOMIC DNA]</scope>
    <source>
        <strain evidence="5">CCUG 30340</strain>
    </source>
</reference>
<evidence type="ECO:0000313" key="5">
    <source>
        <dbReference type="Proteomes" id="UP001595886"/>
    </source>
</evidence>
<dbReference type="PANTHER" id="PTHR37423">
    <property type="entry name" value="SOLUBLE LYTIC MUREIN TRANSGLYCOSYLASE-RELATED"/>
    <property type="match status" value="1"/>
</dbReference>
<dbReference type="Pfam" id="PF01464">
    <property type="entry name" value="SLT"/>
    <property type="match status" value="1"/>
</dbReference>
<dbReference type="Gene3D" id="1.10.530.10">
    <property type="match status" value="1"/>
</dbReference>
<proteinExistence type="inferred from homology"/>
<feature type="chain" id="PRO_5045692211" evidence="2">
    <location>
        <begin position="27"/>
        <end position="374"/>
    </location>
</feature>
<keyword evidence="5" id="KW-1185">Reference proteome</keyword>
<dbReference type="InterPro" id="IPR008258">
    <property type="entry name" value="Transglycosylase_SLT_dom_1"/>
</dbReference>
<comment type="caution">
    <text evidence="4">The sequence shown here is derived from an EMBL/GenBank/DDBJ whole genome shotgun (WGS) entry which is preliminary data.</text>
</comment>
<evidence type="ECO:0000259" key="3">
    <source>
        <dbReference type="Pfam" id="PF01464"/>
    </source>
</evidence>
<comment type="similarity">
    <text evidence="1">Belongs to the transglycosylase Slt family.</text>
</comment>
<evidence type="ECO:0000256" key="2">
    <source>
        <dbReference type="SAM" id="SignalP"/>
    </source>
</evidence>
<sequence>MLRFLSSLACLVFAAAALLQARPAGAGVLYRCEAKDGVVAYTNKPDGFPKCKVLSRYADAASKAPAPRPAVAAAPKPRTVTTQGWVYEESPAPAAKADFAGVAAAATVEPPEAARESFVAVRSGMVSTARIFVPEDFSSVLADVASTAPALGPPLFIAAPYRPRPRPAPAAPAREAATLASVQPATKTKIVRGSVYRVDRKDGIIEYTNVRPKGGAFAVLFTYIATCVACDLHSKIDFARTALNLDAYKDEIAMAAADFGVDVALLRAVIHAESAFNPMALSTKGAQGLMQLMPGTAGDLGVTDAFDVGQNIRGGARYLAQLLQTFDGDAQLATAAYNAGPGAVQKYRGVPPYDETQVYVQRVATLRDRYQKAL</sequence>
<evidence type="ECO:0000313" key="4">
    <source>
        <dbReference type="EMBL" id="MFC4822486.1"/>
    </source>
</evidence>
<accession>A0ABV9R0E0</accession>
<organism evidence="4 5">
    <name type="scientific">Dokdonella ginsengisoli</name>
    <dbReference type="NCBI Taxonomy" id="363846"/>
    <lineage>
        <taxon>Bacteria</taxon>
        <taxon>Pseudomonadati</taxon>
        <taxon>Pseudomonadota</taxon>
        <taxon>Gammaproteobacteria</taxon>
        <taxon>Lysobacterales</taxon>
        <taxon>Rhodanobacteraceae</taxon>
        <taxon>Dokdonella</taxon>
    </lineage>
</organism>
<keyword evidence="2" id="KW-0732">Signal</keyword>
<name>A0ABV9R0E0_9GAMM</name>
<gene>
    <name evidence="4" type="ORF">ACFO6Q_19360</name>
</gene>
<feature type="domain" description="Transglycosylase SLT" evidence="3">
    <location>
        <begin position="252"/>
        <end position="348"/>
    </location>
</feature>
<dbReference type="InterPro" id="IPR000189">
    <property type="entry name" value="Transglyc_AS"/>
</dbReference>
<dbReference type="SUPFAM" id="SSF53955">
    <property type="entry name" value="Lysozyme-like"/>
    <property type="match status" value="1"/>
</dbReference>
<dbReference type="EMBL" id="JBHSHD010000017">
    <property type="protein sequence ID" value="MFC4822486.1"/>
    <property type="molecule type" value="Genomic_DNA"/>
</dbReference>
<dbReference type="RefSeq" id="WP_380022808.1">
    <property type="nucleotide sequence ID" value="NZ_JBHSHD010000017.1"/>
</dbReference>
<dbReference type="PANTHER" id="PTHR37423:SF2">
    <property type="entry name" value="MEMBRANE-BOUND LYTIC MUREIN TRANSGLYCOSYLASE C"/>
    <property type="match status" value="1"/>
</dbReference>
<dbReference type="PROSITE" id="PS00922">
    <property type="entry name" value="TRANSGLYCOSYLASE"/>
    <property type="match status" value="1"/>
</dbReference>